<sequence>MSSKLSQVVDKSSQKKPQVRVDVIDDAARCRSFKTPLALDLHHPSSLSPSPVLLSPSSFFSMLFAVPLALAATTLQSLKKSPYFKSTRDDTTTLRRLDLDAMPADTFEIAQIWTQQALHSIELRLDFSNPAGVEGKFSLITIVQLQVERGLPGARIVLLLSLNRPIMHSKVEPLRLLHIDYPRRLVAAFRLARQRVPSSPPAARTIPRILENGTVRRSALKRFGQKLGVSADLGSGLHRDKPGSYADVQRAVSSWNTGRKRRSVDVGRQQLAIVL</sequence>
<accession>A0AAV9Z470</accession>
<protein>
    <submittedName>
        <fullName evidence="1">Uncharacterized protein</fullName>
    </submittedName>
</protein>
<evidence type="ECO:0000313" key="1">
    <source>
        <dbReference type="EMBL" id="KAK6971373.1"/>
    </source>
</evidence>
<organism evidence="1 2">
    <name type="scientific">Favolaschia claudopus</name>
    <dbReference type="NCBI Taxonomy" id="2862362"/>
    <lineage>
        <taxon>Eukaryota</taxon>
        <taxon>Fungi</taxon>
        <taxon>Dikarya</taxon>
        <taxon>Basidiomycota</taxon>
        <taxon>Agaricomycotina</taxon>
        <taxon>Agaricomycetes</taxon>
        <taxon>Agaricomycetidae</taxon>
        <taxon>Agaricales</taxon>
        <taxon>Marasmiineae</taxon>
        <taxon>Mycenaceae</taxon>
        <taxon>Favolaschia</taxon>
    </lineage>
</organism>
<dbReference type="EMBL" id="JAWWNJ010000214">
    <property type="protein sequence ID" value="KAK6971373.1"/>
    <property type="molecule type" value="Genomic_DNA"/>
</dbReference>
<name>A0AAV9Z470_9AGAR</name>
<proteinExistence type="predicted"/>
<keyword evidence="2" id="KW-1185">Reference proteome</keyword>
<dbReference type="Proteomes" id="UP001362999">
    <property type="component" value="Unassembled WGS sequence"/>
</dbReference>
<reference evidence="1 2" key="1">
    <citation type="journal article" date="2024" name="J Genomics">
        <title>Draft genome sequencing and assembly of Favolaschia claudopus CIRM-BRFM 2984 isolated from oak limbs.</title>
        <authorList>
            <person name="Navarro D."/>
            <person name="Drula E."/>
            <person name="Chaduli D."/>
            <person name="Cazenave R."/>
            <person name="Ahrendt S."/>
            <person name="Wang J."/>
            <person name="Lipzen A."/>
            <person name="Daum C."/>
            <person name="Barry K."/>
            <person name="Grigoriev I.V."/>
            <person name="Favel A."/>
            <person name="Rosso M.N."/>
            <person name="Martin F."/>
        </authorList>
    </citation>
    <scope>NUCLEOTIDE SEQUENCE [LARGE SCALE GENOMIC DNA]</scope>
    <source>
        <strain evidence="1 2">CIRM-BRFM 2984</strain>
    </source>
</reference>
<evidence type="ECO:0000313" key="2">
    <source>
        <dbReference type="Proteomes" id="UP001362999"/>
    </source>
</evidence>
<dbReference type="AlphaFoldDB" id="A0AAV9Z470"/>
<gene>
    <name evidence="1" type="ORF">R3P38DRAFT_3298066</name>
</gene>
<comment type="caution">
    <text evidence="1">The sequence shown here is derived from an EMBL/GenBank/DDBJ whole genome shotgun (WGS) entry which is preliminary data.</text>
</comment>